<dbReference type="PANTHER" id="PTHR19139">
    <property type="entry name" value="AQUAPORIN TRANSPORTER"/>
    <property type="match status" value="1"/>
</dbReference>
<reference evidence="11 12" key="1">
    <citation type="submission" date="2016-04" db="EMBL/GenBank/DDBJ databases">
        <title>A degradative enzymes factory behind the ericoid mycorrhizal symbiosis.</title>
        <authorList>
            <consortium name="DOE Joint Genome Institute"/>
            <person name="Martino E."/>
            <person name="Morin E."/>
            <person name="Grelet G."/>
            <person name="Kuo A."/>
            <person name="Kohler A."/>
            <person name="Daghino S."/>
            <person name="Barry K."/>
            <person name="Choi C."/>
            <person name="Cichocki N."/>
            <person name="Clum A."/>
            <person name="Copeland A."/>
            <person name="Hainaut M."/>
            <person name="Haridas S."/>
            <person name="Labutti K."/>
            <person name="Lindquist E."/>
            <person name="Lipzen A."/>
            <person name="Khouja H.-R."/>
            <person name="Murat C."/>
            <person name="Ohm R."/>
            <person name="Olson A."/>
            <person name="Spatafora J."/>
            <person name="Veneault-Fourrey C."/>
            <person name="Henrissat B."/>
            <person name="Grigoriev I."/>
            <person name="Martin F."/>
            <person name="Perotto S."/>
        </authorList>
    </citation>
    <scope>NUCLEOTIDE SEQUENCE [LARGE SCALE GENOMIC DNA]</scope>
    <source>
        <strain evidence="11 12">E</strain>
    </source>
</reference>
<protein>
    <submittedName>
        <fullName evidence="11">Aquaporin-like protein</fullName>
    </submittedName>
</protein>
<keyword evidence="8" id="KW-0813">Transport</keyword>
<name>A0A2J6SPL3_9HELO</name>
<evidence type="ECO:0000313" key="11">
    <source>
        <dbReference type="EMBL" id="PMD52683.1"/>
    </source>
</evidence>
<dbReference type="InterPro" id="IPR034294">
    <property type="entry name" value="Aquaporin_transptr"/>
</dbReference>
<evidence type="ECO:0000256" key="6">
    <source>
        <dbReference type="ARBA" id="ARBA00023136"/>
    </source>
</evidence>
<dbReference type="GeneID" id="36586674"/>
<dbReference type="AlphaFoldDB" id="A0A2J6SPL3"/>
<evidence type="ECO:0000256" key="2">
    <source>
        <dbReference type="ARBA" id="ARBA00006175"/>
    </source>
</evidence>
<dbReference type="Pfam" id="PF00230">
    <property type="entry name" value="MIP"/>
    <property type="match status" value="1"/>
</dbReference>
<dbReference type="RefSeq" id="XP_024729587.1">
    <property type="nucleotide sequence ID" value="XM_024878597.1"/>
</dbReference>
<dbReference type="Gene3D" id="1.20.1080.10">
    <property type="entry name" value="Glycerol uptake facilitator protein"/>
    <property type="match status" value="1"/>
</dbReference>
<dbReference type="PRINTS" id="PR00783">
    <property type="entry name" value="MINTRINSICP"/>
</dbReference>
<evidence type="ECO:0000256" key="3">
    <source>
        <dbReference type="ARBA" id="ARBA00022692"/>
    </source>
</evidence>
<dbReference type="SUPFAM" id="SSF81338">
    <property type="entry name" value="Aquaporin-like"/>
    <property type="match status" value="1"/>
</dbReference>
<proteinExistence type="inferred from homology"/>
<feature type="region of interest" description="Disordered" evidence="9">
    <location>
        <begin position="292"/>
        <end position="340"/>
    </location>
</feature>
<evidence type="ECO:0000256" key="5">
    <source>
        <dbReference type="ARBA" id="ARBA00022989"/>
    </source>
</evidence>
<comment type="similarity">
    <text evidence="2 8">Belongs to the MIP/aquaporin (TC 1.A.8) family.</text>
</comment>
<feature type="transmembrane region" description="Helical" evidence="10">
    <location>
        <begin position="196"/>
        <end position="219"/>
    </location>
</feature>
<keyword evidence="5 10" id="KW-1133">Transmembrane helix</keyword>
<evidence type="ECO:0000256" key="1">
    <source>
        <dbReference type="ARBA" id="ARBA00004141"/>
    </source>
</evidence>
<feature type="transmembrane region" description="Helical" evidence="10">
    <location>
        <begin position="131"/>
        <end position="150"/>
    </location>
</feature>
<keyword evidence="6 10" id="KW-0472">Membrane</keyword>
<feature type="transmembrane region" description="Helical" evidence="10">
    <location>
        <begin position="83"/>
        <end position="102"/>
    </location>
</feature>
<evidence type="ECO:0000256" key="4">
    <source>
        <dbReference type="ARBA" id="ARBA00022737"/>
    </source>
</evidence>
<feature type="transmembrane region" description="Helical" evidence="10">
    <location>
        <begin position="170"/>
        <end position="189"/>
    </location>
</feature>
<feature type="transmembrane region" description="Helical" evidence="10">
    <location>
        <begin position="35"/>
        <end position="56"/>
    </location>
</feature>
<evidence type="ECO:0000313" key="12">
    <source>
        <dbReference type="Proteomes" id="UP000235371"/>
    </source>
</evidence>
<feature type="transmembrane region" description="Helical" evidence="10">
    <location>
        <begin position="239"/>
        <end position="258"/>
    </location>
</feature>
<gene>
    <name evidence="11" type="ORF">K444DRAFT_599901</name>
</gene>
<feature type="transmembrane region" description="Helical" evidence="10">
    <location>
        <begin position="108"/>
        <end position="126"/>
    </location>
</feature>
<dbReference type="STRING" id="1095630.A0A2J6SPL3"/>
<keyword evidence="4" id="KW-0677">Repeat</keyword>
<dbReference type="Proteomes" id="UP000235371">
    <property type="component" value="Unassembled WGS sequence"/>
</dbReference>
<dbReference type="EMBL" id="KZ613895">
    <property type="protein sequence ID" value="PMD52683.1"/>
    <property type="molecule type" value="Genomic_DNA"/>
</dbReference>
<dbReference type="InParanoid" id="A0A2J6SPL3"/>
<evidence type="ECO:0000256" key="7">
    <source>
        <dbReference type="ARBA" id="ARBA00034651"/>
    </source>
</evidence>
<comment type="subcellular location">
    <subcellularLocation>
        <location evidence="1">Membrane</location>
        <topology evidence="1">Multi-pass membrane protein</topology>
    </subcellularLocation>
</comment>
<dbReference type="GO" id="GO:0015250">
    <property type="term" value="F:water channel activity"/>
    <property type="evidence" value="ECO:0007669"/>
    <property type="project" value="TreeGrafter"/>
</dbReference>
<evidence type="ECO:0000256" key="10">
    <source>
        <dbReference type="SAM" id="Phobius"/>
    </source>
</evidence>
<comment type="catalytic activity">
    <reaction evidence="7">
        <text>H2O(in) = H2O(out)</text>
        <dbReference type="Rhea" id="RHEA:29667"/>
        <dbReference type="ChEBI" id="CHEBI:15377"/>
    </reaction>
</comment>
<dbReference type="OrthoDB" id="3222at2759"/>
<keyword evidence="12" id="KW-1185">Reference proteome</keyword>
<dbReference type="InterPro" id="IPR000425">
    <property type="entry name" value="MIP"/>
</dbReference>
<dbReference type="PANTHER" id="PTHR19139:SF283">
    <property type="entry name" value="AQUAPORIN"/>
    <property type="match status" value="1"/>
</dbReference>
<dbReference type="GO" id="GO:0005886">
    <property type="term" value="C:plasma membrane"/>
    <property type="evidence" value="ECO:0007669"/>
    <property type="project" value="TreeGrafter"/>
</dbReference>
<dbReference type="InterPro" id="IPR023271">
    <property type="entry name" value="Aquaporin-like"/>
</dbReference>
<sequence length="340" mass="35937">MNTNHTETVLTRKDPFNRLFTKIFDALPPSTRGHVVAVVGEFLGTIVFLTLAFAGVETASASSNGNQGLGVSTTAKPHTSAQLLYTALVVGFSLAVTAWTFFRISGGLFNPVISFGMALIGAITWVRCVLLIVAQSAATIAASYIVYALFSGGLNVGTELGGGTTIAQGIVIEMILTAQLAFTIFVLAAEEHAGTCLAPIGIGLSLFVGELIGAFWTGGSMNPIRSLAPCIVNRSFPEYLWIYFVGPIAGVVLAVLVYKLVVALEYEIADDQDPMPELILPIVRNGRKPSSIIPIASAGPPTPEKQVQEPAKTHKKSVSFGNGQPSGDIENPVLYESHTD</sequence>
<organism evidence="11 12">
    <name type="scientific">Hyaloscypha bicolor E</name>
    <dbReference type="NCBI Taxonomy" id="1095630"/>
    <lineage>
        <taxon>Eukaryota</taxon>
        <taxon>Fungi</taxon>
        <taxon>Dikarya</taxon>
        <taxon>Ascomycota</taxon>
        <taxon>Pezizomycotina</taxon>
        <taxon>Leotiomycetes</taxon>
        <taxon>Helotiales</taxon>
        <taxon>Hyaloscyphaceae</taxon>
        <taxon>Hyaloscypha</taxon>
        <taxon>Hyaloscypha bicolor</taxon>
    </lineage>
</organism>
<evidence type="ECO:0000256" key="8">
    <source>
        <dbReference type="RuleBase" id="RU000477"/>
    </source>
</evidence>
<keyword evidence="3 8" id="KW-0812">Transmembrane</keyword>
<evidence type="ECO:0000256" key="9">
    <source>
        <dbReference type="SAM" id="MobiDB-lite"/>
    </source>
</evidence>
<accession>A0A2J6SPL3</accession>